<proteinExistence type="predicted"/>
<dbReference type="GO" id="GO:0004672">
    <property type="term" value="F:protein kinase activity"/>
    <property type="evidence" value="ECO:0007669"/>
    <property type="project" value="InterPro"/>
</dbReference>
<evidence type="ECO:0000259" key="1">
    <source>
        <dbReference type="PROSITE" id="PS50011"/>
    </source>
</evidence>
<keyword evidence="2" id="KW-0418">Kinase</keyword>
<name>A0AAV6N1B2_9ROSI</name>
<dbReference type="AlphaFoldDB" id="A0AAV6N1B2"/>
<gene>
    <name evidence="2" type="ORF">SDJN03_15181</name>
</gene>
<dbReference type="Proteomes" id="UP000685013">
    <property type="component" value="Chromosome 10"/>
</dbReference>
<accession>A0AAV6N1B2</accession>
<keyword evidence="3" id="KW-1185">Reference proteome</keyword>
<dbReference type="PROSITE" id="PS50011">
    <property type="entry name" value="PROTEIN_KINASE_DOM"/>
    <property type="match status" value="1"/>
</dbReference>
<feature type="non-terminal residue" evidence="2">
    <location>
        <position position="1"/>
    </location>
</feature>
<keyword evidence="2" id="KW-0675">Receptor</keyword>
<feature type="domain" description="Protein kinase" evidence="1">
    <location>
        <begin position="1"/>
        <end position="114"/>
    </location>
</feature>
<sequence>MTEYGIGERPSTEGDVFSFGVLLLEVVTGKRPTDHHFQQGSGLHEWVKSHYPHNLEDIANEAMKRYDLPRPNVAQQSPKLQCQILFELIELGIMCTQYTPSSRPSMVDVAHEMTRLKEHLSNSLSLWIPEPGPNKHEGC</sequence>
<dbReference type="InterPro" id="IPR051564">
    <property type="entry name" value="LRR_receptor-like_kinase"/>
</dbReference>
<reference evidence="2 3" key="1">
    <citation type="journal article" date="2021" name="Hortic Res">
        <title>The domestication of Cucurbita argyrosperma as revealed by the genome of its wild relative.</title>
        <authorList>
            <person name="Barrera-Redondo J."/>
            <person name="Sanchez-de la Vega G."/>
            <person name="Aguirre-Liguori J.A."/>
            <person name="Castellanos-Morales G."/>
            <person name="Gutierrez-Guerrero Y.T."/>
            <person name="Aguirre-Dugua X."/>
            <person name="Aguirre-Planter E."/>
            <person name="Tenaillon M.I."/>
            <person name="Lira-Saade R."/>
            <person name="Eguiarte L.E."/>
        </authorList>
    </citation>
    <scope>NUCLEOTIDE SEQUENCE [LARGE SCALE GENOMIC DNA]</scope>
    <source>
        <strain evidence="2">JBR-2021</strain>
    </source>
</reference>
<dbReference type="PANTHER" id="PTHR48055">
    <property type="entry name" value="LEUCINE-RICH REPEAT RECEPTOR PROTEIN KINASE EMS1"/>
    <property type="match status" value="1"/>
</dbReference>
<dbReference type="EMBL" id="JAGKQH010000010">
    <property type="protein sequence ID" value="KAG6589758.1"/>
    <property type="molecule type" value="Genomic_DNA"/>
</dbReference>
<dbReference type="Pfam" id="PF07714">
    <property type="entry name" value="PK_Tyr_Ser-Thr"/>
    <property type="match status" value="1"/>
</dbReference>
<dbReference type="InterPro" id="IPR000719">
    <property type="entry name" value="Prot_kinase_dom"/>
</dbReference>
<evidence type="ECO:0000313" key="3">
    <source>
        <dbReference type="Proteomes" id="UP000685013"/>
    </source>
</evidence>
<organism evidence="2 3">
    <name type="scientific">Cucurbita argyrosperma subsp. sororia</name>
    <dbReference type="NCBI Taxonomy" id="37648"/>
    <lineage>
        <taxon>Eukaryota</taxon>
        <taxon>Viridiplantae</taxon>
        <taxon>Streptophyta</taxon>
        <taxon>Embryophyta</taxon>
        <taxon>Tracheophyta</taxon>
        <taxon>Spermatophyta</taxon>
        <taxon>Magnoliopsida</taxon>
        <taxon>eudicotyledons</taxon>
        <taxon>Gunneridae</taxon>
        <taxon>Pentapetalae</taxon>
        <taxon>rosids</taxon>
        <taxon>fabids</taxon>
        <taxon>Cucurbitales</taxon>
        <taxon>Cucurbitaceae</taxon>
        <taxon>Cucurbiteae</taxon>
        <taxon>Cucurbita</taxon>
    </lineage>
</organism>
<protein>
    <submittedName>
        <fullName evidence="2">Leucine-rich repeat receptor-like serine/threonine-protein kinase</fullName>
    </submittedName>
</protein>
<dbReference type="InterPro" id="IPR001245">
    <property type="entry name" value="Ser-Thr/Tyr_kinase_cat_dom"/>
</dbReference>
<comment type="caution">
    <text evidence="2">The sequence shown here is derived from an EMBL/GenBank/DDBJ whole genome shotgun (WGS) entry which is preliminary data.</text>
</comment>
<evidence type="ECO:0000313" key="2">
    <source>
        <dbReference type="EMBL" id="KAG6589758.1"/>
    </source>
</evidence>
<dbReference type="PANTHER" id="PTHR48055:SF55">
    <property type="entry name" value="PROTEIN KINASE DOMAIN-CONTAINING PROTEIN"/>
    <property type="match status" value="1"/>
</dbReference>
<dbReference type="GO" id="GO:0005524">
    <property type="term" value="F:ATP binding"/>
    <property type="evidence" value="ECO:0007669"/>
    <property type="project" value="InterPro"/>
</dbReference>
<dbReference type="GO" id="GO:0016020">
    <property type="term" value="C:membrane"/>
    <property type="evidence" value="ECO:0007669"/>
    <property type="project" value="TreeGrafter"/>
</dbReference>
<keyword evidence="2" id="KW-0808">Transferase</keyword>